<evidence type="ECO:0000313" key="2">
    <source>
        <dbReference type="Proteomes" id="UP000691718"/>
    </source>
</evidence>
<accession>A0A8S3XWT3</accession>
<evidence type="ECO:0000313" key="1">
    <source>
        <dbReference type="EMBL" id="CAG5040996.1"/>
    </source>
</evidence>
<proteinExistence type="predicted"/>
<protein>
    <submittedName>
        <fullName evidence="1">(apollo) hypothetical protein</fullName>
    </submittedName>
</protein>
<dbReference type="AlphaFoldDB" id="A0A8S3XWT3"/>
<sequence>MSFAEEIPKIDTDKMQAEEIKSLRGSIKGRITKFGGYVQLLIQYEVENIFQVQFKELTLRLVKIKNLFYDSDTVKTKLELLSDEHLPERDAVENQFYSTVS</sequence>
<dbReference type="Proteomes" id="UP000691718">
    <property type="component" value="Unassembled WGS sequence"/>
</dbReference>
<name>A0A8S3XWT3_PARAO</name>
<dbReference type="EMBL" id="CAJQZP010001352">
    <property type="protein sequence ID" value="CAG5040996.1"/>
    <property type="molecule type" value="Genomic_DNA"/>
</dbReference>
<gene>
    <name evidence="1" type="ORF">PAPOLLO_LOCUS22023</name>
</gene>
<keyword evidence="2" id="KW-1185">Reference proteome</keyword>
<dbReference type="OrthoDB" id="8194935at2759"/>
<reference evidence="1" key="1">
    <citation type="submission" date="2021-04" db="EMBL/GenBank/DDBJ databases">
        <authorList>
            <person name="Tunstrom K."/>
        </authorList>
    </citation>
    <scope>NUCLEOTIDE SEQUENCE</scope>
</reference>
<comment type="caution">
    <text evidence="1">The sequence shown here is derived from an EMBL/GenBank/DDBJ whole genome shotgun (WGS) entry which is preliminary data.</text>
</comment>
<organism evidence="1 2">
    <name type="scientific">Parnassius apollo</name>
    <name type="common">Apollo butterfly</name>
    <name type="synonym">Papilio apollo</name>
    <dbReference type="NCBI Taxonomy" id="110799"/>
    <lineage>
        <taxon>Eukaryota</taxon>
        <taxon>Metazoa</taxon>
        <taxon>Ecdysozoa</taxon>
        <taxon>Arthropoda</taxon>
        <taxon>Hexapoda</taxon>
        <taxon>Insecta</taxon>
        <taxon>Pterygota</taxon>
        <taxon>Neoptera</taxon>
        <taxon>Endopterygota</taxon>
        <taxon>Lepidoptera</taxon>
        <taxon>Glossata</taxon>
        <taxon>Ditrysia</taxon>
        <taxon>Papilionoidea</taxon>
        <taxon>Papilionidae</taxon>
        <taxon>Parnassiinae</taxon>
        <taxon>Parnassini</taxon>
        <taxon>Parnassius</taxon>
        <taxon>Parnassius</taxon>
    </lineage>
</organism>